<proteinExistence type="predicted"/>
<feature type="compositionally biased region" description="Polar residues" evidence="1">
    <location>
        <begin position="37"/>
        <end position="51"/>
    </location>
</feature>
<feature type="region of interest" description="Disordered" evidence="1">
    <location>
        <begin position="1"/>
        <end position="51"/>
    </location>
</feature>
<organism evidence="2 3">
    <name type="scientific">Papilio machaon</name>
    <name type="common">Old World swallowtail butterfly</name>
    <dbReference type="NCBI Taxonomy" id="76193"/>
    <lineage>
        <taxon>Eukaryota</taxon>
        <taxon>Metazoa</taxon>
        <taxon>Ecdysozoa</taxon>
        <taxon>Arthropoda</taxon>
        <taxon>Hexapoda</taxon>
        <taxon>Insecta</taxon>
        <taxon>Pterygota</taxon>
        <taxon>Neoptera</taxon>
        <taxon>Endopterygota</taxon>
        <taxon>Lepidoptera</taxon>
        <taxon>Glossata</taxon>
        <taxon>Ditrysia</taxon>
        <taxon>Papilionoidea</taxon>
        <taxon>Papilionidae</taxon>
        <taxon>Papilioninae</taxon>
        <taxon>Papilio</taxon>
    </lineage>
</organism>
<dbReference type="PANTHER" id="PTHR16022">
    <property type="entry name" value="WD REPEAT DOMAIN 60"/>
    <property type="match status" value="1"/>
</dbReference>
<sequence length="948" mass="107308">MQTPSRRNIEKIRSNDRVKTDGSVTSRKTDDDKPKKVSTTPRNYLQNTSTSDIYGKKKADVSQAPKKAFSSTLNTARNISPMKDYLKSTSTVSVRKTSTKMAAEKKVETKVNLHSARTPRVVKAQAPANVTVNSPILRRSVELKKEKSNLSTGRPKNITNQPNKVADGKSNMADIFLRQRSKTRTLDENEVKVLKADVVDNNVEMQNLSKKLSAKPKAFFVNLNGDEAKVEKEKSSEEDVSYEDDFESYESDFDSYHSESDNDGNSTSDNDQNSDKEESDVHLITKDEINCKENEEKMLDSGNFDLRDPQRSAQKKTPLDFIHEVTEDCDKKISLTDEGFQDMSTSNVSSMKTVHVDVLDRPLFIDFAVSKRNRKKRRVFQQLEQRAKDILSMVTLHEMTYTLFEMQPIPYDLYMATFGGRNSTQVAVQTFEDGVTEEVQTEEILFENKWTQHPIEFSKHIYVKEKVVQRSKSNDFLSKLSLLKQNDKTEKYDNEAYNNNQLRIFLEQKDGVGSDEILPHEIYKNLKVINVIISANKDNLLVTVHDKSNKDFQKCILCLWDLSGVLKEPIKLLIAPDNVSIGQFRGGADGIIVAALEDGSIHLWDLSEKATWINDTSDEKTTNSVEIDTTRVTQTEIDREWNLKNSTMNGKSEKIMLRPMQISAYTSSGINIIEKGVHDFIVGLEFIGETSVTRQDEARKIIAQICSLQRVGILTIYSLVQERSRKKYNDIGKAFWSKMALEKIQTIHLTEHLDVINIELENINKRFNLNAAKRRMSNKRLETKVTLSSRQSVDRRSVASADDTCSITCLEISQNGLPLMLAATDSGTVNLCSVIDFRVLLILDCGNVNSTASEKYKTDSKGRYISSVQTENIANLNPIGKERKMAIKSLLWPSSNPFDMVALLVDGTVTAWRLTNSDIASRRVTDGNLLVANGHTMVRRTRTLTIRE</sequence>
<keyword evidence="3" id="KW-1185">Reference proteome</keyword>
<dbReference type="AlphaFoldDB" id="A0A0N0PC98"/>
<dbReference type="SUPFAM" id="SSF50978">
    <property type="entry name" value="WD40 repeat-like"/>
    <property type="match status" value="1"/>
</dbReference>
<dbReference type="Proteomes" id="UP000053240">
    <property type="component" value="Unassembled WGS sequence"/>
</dbReference>
<dbReference type="GO" id="GO:0005868">
    <property type="term" value="C:cytoplasmic dynein complex"/>
    <property type="evidence" value="ECO:0007669"/>
    <property type="project" value="InterPro"/>
</dbReference>
<protein>
    <submittedName>
        <fullName evidence="2">WD repeat-containing protein 60</fullName>
    </submittedName>
</protein>
<feature type="region of interest" description="Disordered" evidence="1">
    <location>
        <begin position="145"/>
        <end position="172"/>
    </location>
</feature>
<dbReference type="GO" id="GO:0045504">
    <property type="term" value="F:dynein heavy chain binding"/>
    <property type="evidence" value="ECO:0007669"/>
    <property type="project" value="InterPro"/>
</dbReference>
<dbReference type="EMBL" id="KQ460735">
    <property type="protein sequence ID" value="KPJ12631.1"/>
    <property type="molecule type" value="Genomic_DNA"/>
</dbReference>
<feature type="compositionally biased region" description="Basic and acidic residues" evidence="1">
    <location>
        <begin position="228"/>
        <end position="237"/>
    </location>
</feature>
<accession>A0A0N0PC98</accession>
<feature type="compositionally biased region" description="Acidic residues" evidence="1">
    <location>
        <begin position="238"/>
        <end position="253"/>
    </location>
</feature>
<dbReference type="InterPro" id="IPR042505">
    <property type="entry name" value="DYNC2I1"/>
</dbReference>
<gene>
    <name evidence="2" type="ORF">RR48_02170</name>
</gene>
<dbReference type="InParanoid" id="A0A0N0PC98"/>
<evidence type="ECO:0000256" key="1">
    <source>
        <dbReference type="SAM" id="MobiDB-lite"/>
    </source>
</evidence>
<reference evidence="2 3" key="1">
    <citation type="journal article" date="2015" name="Nat. Commun.">
        <title>Outbred genome sequencing and CRISPR/Cas9 gene editing in butterflies.</title>
        <authorList>
            <person name="Li X."/>
            <person name="Fan D."/>
            <person name="Zhang W."/>
            <person name="Liu G."/>
            <person name="Zhang L."/>
            <person name="Zhao L."/>
            <person name="Fang X."/>
            <person name="Chen L."/>
            <person name="Dong Y."/>
            <person name="Chen Y."/>
            <person name="Ding Y."/>
            <person name="Zhao R."/>
            <person name="Feng M."/>
            <person name="Zhu Y."/>
            <person name="Feng Y."/>
            <person name="Jiang X."/>
            <person name="Zhu D."/>
            <person name="Xiang H."/>
            <person name="Feng X."/>
            <person name="Li S."/>
            <person name="Wang J."/>
            <person name="Zhang G."/>
            <person name="Kronforst M.R."/>
            <person name="Wang W."/>
        </authorList>
    </citation>
    <scope>NUCLEOTIDE SEQUENCE [LARGE SCALE GENOMIC DNA]</scope>
    <source>
        <strain evidence="2">Ya'a_city_454_Pm</strain>
        <tissue evidence="2">Whole body</tissue>
    </source>
</reference>
<dbReference type="GO" id="GO:0045503">
    <property type="term" value="F:dynein light chain binding"/>
    <property type="evidence" value="ECO:0007669"/>
    <property type="project" value="InterPro"/>
</dbReference>
<name>A0A0N0PC98_PAPMA</name>
<dbReference type="STRING" id="76193.A0A0N0PC98"/>
<dbReference type="InterPro" id="IPR036322">
    <property type="entry name" value="WD40_repeat_dom_sf"/>
</dbReference>
<feature type="region of interest" description="Disordered" evidence="1">
    <location>
        <begin position="228"/>
        <end position="286"/>
    </location>
</feature>
<feature type="compositionally biased region" description="Basic and acidic residues" evidence="1">
    <location>
        <begin position="273"/>
        <end position="286"/>
    </location>
</feature>
<dbReference type="GO" id="GO:0005929">
    <property type="term" value="C:cilium"/>
    <property type="evidence" value="ECO:0007669"/>
    <property type="project" value="GOC"/>
</dbReference>
<feature type="compositionally biased region" description="Polar residues" evidence="1">
    <location>
        <begin position="149"/>
        <end position="163"/>
    </location>
</feature>
<dbReference type="PANTHER" id="PTHR16022:SF0">
    <property type="entry name" value="CYTOPLASMIC DYNEIN 2 INTERMEDIATE CHAIN 1"/>
    <property type="match status" value="1"/>
</dbReference>
<dbReference type="GO" id="GO:0042073">
    <property type="term" value="P:intraciliary transport"/>
    <property type="evidence" value="ECO:0007669"/>
    <property type="project" value="InterPro"/>
</dbReference>
<evidence type="ECO:0000313" key="2">
    <source>
        <dbReference type="EMBL" id="KPJ12631.1"/>
    </source>
</evidence>
<feature type="compositionally biased region" description="Basic and acidic residues" evidence="1">
    <location>
        <begin position="7"/>
        <end position="20"/>
    </location>
</feature>
<evidence type="ECO:0000313" key="3">
    <source>
        <dbReference type="Proteomes" id="UP000053240"/>
    </source>
</evidence>